<gene>
    <name evidence="1" type="ORF">PRI8871_02547</name>
</gene>
<proteinExistence type="predicted"/>
<evidence type="ECO:0000313" key="1">
    <source>
        <dbReference type="EMBL" id="SPF80736.1"/>
    </source>
</evidence>
<organism evidence="1 2">
    <name type="scientific">Pseudoprimorskyibacter insulae</name>
    <dbReference type="NCBI Taxonomy" id="1695997"/>
    <lineage>
        <taxon>Bacteria</taxon>
        <taxon>Pseudomonadati</taxon>
        <taxon>Pseudomonadota</taxon>
        <taxon>Alphaproteobacteria</taxon>
        <taxon>Rhodobacterales</taxon>
        <taxon>Paracoccaceae</taxon>
        <taxon>Pseudoprimorskyibacter</taxon>
    </lineage>
</organism>
<dbReference type="AlphaFoldDB" id="A0A2R8AXI0"/>
<keyword evidence="2" id="KW-1185">Reference proteome</keyword>
<accession>A0A2R8AXI0</accession>
<protein>
    <submittedName>
        <fullName evidence="1">Uncharacterized protein</fullName>
    </submittedName>
</protein>
<dbReference type="EMBL" id="OMOJ01000005">
    <property type="protein sequence ID" value="SPF80736.1"/>
    <property type="molecule type" value="Genomic_DNA"/>
</dbReference>
<reference evidence="2" key="1">
    <citation type="submission" date="2018-03" db="EMBL/GenBank/DDBJ databases">
        <authorList>
            <person name="Rodrigo-Torres L."/>
            <person name="Arahal R. D."/>
            <person name="Lucena T."/>
        </authorList>
    </citation>
    <scope>NUCLEOTIDE SEQUENCE [LARGE SCALE GENOMIC DNA]</scope>
    <source>
        <strain evidence="2">CECT 8871</strain>
    </source>
</reference>
<dbReference type="OrthoDB" id="7667870at2"/>
<dbReference type="Proteomes" id="UP000244904">
    <property type="component" value="Unassembled WGS sequence"/>
</dbReference>
<name>A0A2R8AXI0_9RHOB</name>
<sequence length="722" mass="77792">MTDQTQEVLLGCDPQVRVVVSEDEGNLFIRVYAENEEVTDIDALLFNLNDDAKAGDLTIYPDVDVKEITDFTVSPGSMNQINNGAQTKDAYDVRVEFGQEPYGTLGDTDTAAFTLYMDSDQPLSLADIDFGNMTAIINSDGGNGLALTNNGGNGADATYETVVTKVMSEDFENIWAPKQSANIDSDDNWAIKNGQAFTNGCKDGTLEFGEVKACAPVALSLDMRAEGLCNFEQDGCYADSLRLEVQIDGGDWVLLDEFRINDDNTAMVGSETGQCFTGDMTNICYSGGVLDGAQDSVQFRMVSDISAANEQIYIDNVEILTTEDVLVEDEPETTLVDVVGMDEDFEGICDPAQSDNIVSDGNWAIRGGEAMTNGCKDGELLFDKVETACKAAISLDMRAEGLRNFENCGWGTDKVSLEVQIDGGDWQLLDTFMINDAKTALVGCETGQSFGCDATTLTYSGGVLDEATESVQFRIVSDITAWNEKVYVDNVEIMTTEEVAVEDDTQPITEDFEGASAGDTADTQFENFTVSAQRAGDDDASENDAMIFDTNNPTGGDWDLSYTDQGNALIISEDNDECDPDDNACGGTISFEFTTPAAVLSLNVLDVEETGGAIDLYDVNGGLIKSVEIPAAGNNSAQTIDIDARGVAAMDVHLVGSGAVDDLTYIPEAGGDDCETGDDCDQYAVTYDDWVAPTATPEEEDDIQLPWQEEEEEDELADIQFI</sequence>
<dbReference type="RefSeq" id="WP_108886599.1">
    <property type="nucleotide sequence ID" value="NZ_OMOJ01000005.1"/>
</dbReference>
<evidence type="ECO:0000313" key="2">
    <source>
        <dbReference type="Proteomes" id="UP000244904"/>
    </source>
</evidence>